<keyword evidence="2" id="KW-0802">TPR repeat</keyword>
<feature type="transmembrane region" description="Helical" evidence="4">
    <location>
        <begin position="118"/>
        <end position="138"/>
    </location>
</feature>
<evidence type="ECO:0000256" key="3">
    <source>
        <dbReference type="SAM" id="MobiDB-lite"/>
    </source>
</evidence>
<reference evidence="5" key="1">
    <citation type="submission" date="2019-03" db="EMBL/GenBank/DDBJ databases">
        <title>Lake Tanganyika Metagenome-Assembled Genomes (MAGs).</title>
        <authorList>
            <person name="Tran P."/>
        </authorList>
    </citation>
    <scope>NUCLEOTIDE SEQUENCE</scope>
    <source>
        <strain evidence="5">K_DeepCast_65m_m2_066</strain>
    </source>
</reference>
<feature type="region of interest" description="Disordered" evidence="3">
    <location>
        <begin position="1"/>
        <end position="24"/>
    </location>
</feature>
<accession>A0A937W2P4</accession>
<proteinExistence type="predicted"/>
<dbReference type="PANTHER" id="PTHR44227:SF3">
    <property type="entry name" value="PROTEIN O-MANNOSYL-TRANSFERASE TMTC4"/>
    <property type="match status" value="1"/>
</dbReference>
<feature type="compositionally biased region" description="Low complexity" evidence="3">
    <location>
        <begin position="8"/>
        <end position="24"/>
    </location>
</feature>
<dbReference type="EMBL" id="VGLS01000703">
    <property type="protein sequence ID" value="MBM3225844.1"/>
    <property type="molecule type" value="Genomic_DNA"/>
</dbReference>
<keyword evidence="4" id="KW-1133">Transmembrane helix</keyword>
<evidence type="ECO:0000256" key="4">
    <source>
        <dbReference type="SAM" id="Phobius"/>
    </source>
</evidence>
<comment type="caution">
    <text evidence="5">The sequence shown here is derived from an EMBL/GenBank/DDBJ whole genome shotgun (WGS) entry which is preliminary data.</text>
</comment>
<evidence type="ECO:0000313" key="5">
    <source>
        <dbReference type="EMBL" id="MBM3225844.1"/>
    </source>
</evidence>
<dbReference type="InterPro" id="IPR052346">
    <property type="entry name" value="O-mannosyl-transferase_TMTC"/>
</dbReference>
<evidence type="ECO:0000313" key="6">
    <source>
        <dbReference type="Proteomes" id="UP000712673"/>
    </source>
</evidence>
<keyword evidence="1" id="KW-0677">Repeat</keyword>
<keyword evidence="4" id="KW-0472">Membrane</keyword>
<organism evidence="5 6">
    <name type="scientific">Tectimicrobiota bacterium</name>
    <dbReference type="NCBI Taxonomy" id="2528274"/>
    <lineage>
        <taxon>Bacteria</taxon>
        <taxon>Pseudomonadati</taxon>
        <taxon>Nitrospinota/Tectimicrobiota group</taxon>
        <taxon>Candidatus Tectimicrobiota</taxon>
    </lineage>
</organism>
<dbReference type="Proteomes" id="UP000712673">
    <property type="component" value="Unassembled WGS sequence"/>
</dbReference>
<protein>
    <submittedName>
        <fullName evidence="5">Uncharacterized protein</fullName>
    </submittedName>
</protein>
<dbReference type="PANTHER" id="PTHR44227">
    <property type="match status" value="1"/>
</dbReference>
<dbReference type="AlphaFoldDB" id="A0A937W2P4"/>
<evidence type="ECO:0000256" key="1">
    <source>
        <dbReference type="ARBA" id="ARBA00022737"/>
    </source>
</evidence>
<sequence>MRKRKSQAQRQQRAPSRAPSTPPSTWWRPPRLAVLLLICATLAVFWQVLSHQFVLWDDPVNVTENPALHPVTFEHILAFWRAPYLELYIPLTYTVWSALAVVSRWDGSHVQTPLDPRLFHGLNLGLHMVSTLVVWRLLLRLLSHVRHQGEPQVTSTVATQRAWAAAGGALLFAVHPLQVEAVSWVTGLKDVLYGCLALIAIWQYVEYAGSHTEGGGASKPGQARRHYA</sequence>
<name>A0A937W2P4_UNCTE</name>
<gene>
    <name evidence="5" type="ORF">FJZ47_18885</name>
</gene>
<keyword evidence="4" id="KW-0812">Transmembrane</keyword>
<evidence type="ECO:0000256" key="2">
    <source>
        <dbReference type="ARBA" id="ARBA00022803"/>
    </source>
</evidence>